<keyword evidence="3" id="KW-1185">Reference proteome</keyword>
<dbReference type="RefSeq" id="WP_340287808.1">
    <property type="nucleotide sequence ID" value="NZ_JBBJUP010000006.1"/>
</dbReference>
<feature type="transmembrane region" description="Helical" evidence="1">
    <location>
        <begin position="150"/>
        <end position="168"/>
    </location>
</feature>
<comment type="caution">
    <text evidence="2">The sequence shown here is derived from an EMBL/GenBank/DDBJ whole genome shotgun (WGS) entry which is preliminary data.</text>
</comment>
<keyword evidence="1" id="KW-0472">Membrane</keyword>
<feature type="non-terminal residue" evidence="2">
    <location>
        <position position="1"/>
    </location>
</feature>
<accession>A0ABU8T4Y3</accession>
<protein>
    <submittedName>
        <fullName evidence="2">Uncharacterized protein</fullName>
    </submittedName>
</protein>
<feature type="transmembrane region" description="Helical" evidence="1">
    <location>
        <begin position="19"/>
        <end position="38"/>
    </location>
</feature>
<reference evidence="2 3" key="1">
    <citation type="submission" date="2024-03" db="EMBL/GenBank/DDBJ databases">
        <title>Draft genome sequence of Pseudonocardia sp. DW16-2.</title>
        <authorList>
            <person name="Duangmal K."/>
        </authorList>
    </citation>
    <scope>NUCLEOTIDE SEQUENCE [LARGE SCALE GENOMIC DNA]</scope>
    <source>
        <strain evidence="2 3">DW16-2</strain>
    </source>
</reference>
<sequence>ATAGGAWPTVRPPSTRAVVLGRIGAGVALAWFGVVYSITTDVHARADHLLAAIVTGGVLSLVGVVLLWLSASRVPTRVAPARGPEMGLVADRAAARRVLRSGGTPDGEQRRLIAVDVLADARVPQVAGAVFALLGPLVTAAVNASGPLGWAGPATAALIVVVLALVGWRTWAAHALHRAADRRHTVPRFEHTGTPWRPWP</sequence>
<feature type="transmembrane region" description="Helical" evidence="1">
    <location>
        <begin position="126"/>
        <end position="144"/>
    </location>
</feature>
<dbReference type="Proteomes" id="UP001364211">
    <property type="component" value="Unassembled WGS sequence"/>
</dbReference>
<evidence type="ECO:0000256" key="1">
    <source>
        <dbReference type="SAM" id="Phobius"/>
    </source>
</evidence>
<feature type="transmembrane region" description="Helical" evidence="1">
    <location>
        <begin position="50"/>
        <end position="69"/>
    </location>
</feature>
<dbReference type="EMBL" id="JBBJUP010000006">
    <property type="protein sequence ID" value="MEJ8278995.1"/>
    <property type="molecule type" value="Genomic_DNA"/>
</dbReference>
<keyword evidence="1" id="KW-0812">Transmembrane</keyword>
<evidence type="ECO:0000313" key="3">
    <source>
        <dbReference type="Proteomes" id="UP001364211"/>
    </source>
</evidence>
<gene>
    <name evidence="2" type="ORF">WJX68_08650</name>
</gene>
<proteinExistence type="predicted"/>
<keyword evidence="1" id="KW-1133">Transmembrane helix</keyword>
<organism evidence="2 3">
    <name type="scientific">Pseudonocardia spirodelae</name>
    <dbReference type="NCBI Taxonomy" id="3133431"/>
    <lineage>
        <taxon>Bacteria</taxon>
        <taxon>Bacillati</taxon>
        <taxon>Actinomycetota</taxon>
        <taxon>Actinomycetes</taxon>
        <taxon>Pseudonocardiales</taxon>
        <taxon>Pseudonocardiaceae</taxon>
        <taxon>Pseudonocardia</taxon>
    </lineage>
</organism>
<evidence type="ECO:0000313" key="2">
    <source>
        <dbReference type="EMBL" id="MEJ8278995.1"/>
    </source>
</evidence>
<name>A0ABU8T4Y3_9PSEU</name>